<dbReference type="PANTHER" id="PTHR11908">
    <property type="entry name" value="XANTHINE DEHYDROGENASE"/>
    <property type="match status" value="1"/>
</dbReference>
<dbReference type="AlphaFoldDB" id="A0AA36HDI9"/>
<dbReference type="Proteomes" id="UP001176961">
    <property type="component" value="Unassembled WGS sequence"/>
</dbReference>
<comment type="caution">
    <text evidence="2">The sequence shown here is derived from an EMBL/GenBank/DDBJ whole genome shotgun (WGS) entry which is preliminary data.</text>
</comment>
<dbReference type="InterPro" id="IPR037165">
    <property type="entry name" value="AldOxase/xan_DH_Mopterin-bd_sf"/>
</dbReference>
<dbReference type="InterPro" id="IPR046867">
    <property type="entry name" value="AldOxase/xan_DH_MoCoBD2"/>
</dbReference>
<accession>A0AA36HDI9</accession>
<dbReference type="PANTHER" id="PTHR11908:SF139">
    <property type="entry name" value="XANTHINE DEHYDROGENASE-RELATED"/>
    <property type="match status" value="1"/>
</dbReference>
<dbReference type="Gene3D" id="3.30.365.10">
    <property type="entry name" value="Aldehyde oxidase/xanthine dehydrogenase, molybdopterin binding domain"/>
    <property type="match status" value="1"/>
</dbReference>
<proteinExistence type="predicted"/>
<reference evidence="2" key="1">
    <citation type="submission" date="2023-07" db="EMBL/GenBank/DDBJ databases">
        <authorList>
            <consortium name="CYATHOMIX"/>
        </authorList>
    </citation>
    <scope>NUCLEOTIDE SEQUENCE</scope>
    <source>
        <strain evidence="2">N/A</strain>
    </source>
</reference>
<evidence type="ECO:0000313" key="2">
    <source>
        <dbReference type="EMBL" id="CAJ0608814.1"/>
    </source>
</evidence>
<dbReference type="InterPro" id="IPR016208">
    <property type="entry name" value="Ald_Oxase/xanthine_DH-like"/>
</dbReference>
<dbReference type="SUPFAM" id="SSF56003">
    <property type="entry name" value="Molybdenum cofactor-binding domain"/>
    <property type="match status" value="1"/>
</dbReference>
<protein>
    <recommendedName>
        <fullName evidence="1">Aldehyde oxidase/xanthine dehydrogenase second molybdopterin binding domain-containing protein</fullName>
    </recommendedName>
</protein>
<evidence type="ECO:0000313" key="3">
    <source>
        <dbReference type="Proteomes" id="UP001176961"/>
    </source>
</evidence>
<name>A0AA36HDI9_CYLNA</name>
<sequence>MVTSSGQSVTILAVTTLKLLCINAFRSSALLAYLPNKRSSLCDVREDCRTGEQKLLSVDMVLDVGRSLNPAIDIGQIEGSFMQGYGLMTNGEFTYDDNGKPIQDSMYKYKIPTAATVPRRFRVKLLKYSDTFAEQVYSSKGIGEPPLMLSVAAVASLRFAINARRRDLGFSDFIELSAPLTRAKIISFCNP</sequence>
<evidence type="ECO:0000259" key="1">
    <source>
        <dbReference type="Pfam" id="PF20256"/>
    </source>
</evidence>
<dbReference type="GO" id="GO:0016491">
    <property type="term" value="F:oxidoreductase activity"/>
    <property type="evidence" value="ECO:0007669"/>
    <property type="project" value="InterPro"/>
</dbReference>
<dbReference type="Pfam" id="PF20256">
    <property type="entry name" value="MoCoBD_2"/>
    <property type="match status" value="1"/>
</dbReference>
<dbReference type="GO" id="GO:0005506">
    <property type="term" value="F:iron ion binding"/>
    <property type="evidence" value="ECO:0007669"/>
    <property type="project" value="InterPro"/>
</dbReference>
<organism evidence="2 3">
    <name type="scientific">Cylicocyclus nassatus</name>
    <name type="common">Nematode worm</name>
    <dbReference type="NCBI Taxonomy" id="53992"/>
    <lineage>
        <taxon>Eukaryota</taxon>
        <taxon>Metazoa</taxon>
        <taxon>Ecdysozoa</taxon>
        <taxon>Nematoda</taxon>
        <taxon>Chromadorea</taxon>
        <taxon>Rhabditida</taxon>
        <taxon>Rhabditina</taxon>
        <taxon>Rhabditomorpha</taxon>
        <taxon>Strongyloidea</taxon>
        <taxon>Strongylidae</taxon>
        <taxon>Cylicocyclus</taxon>
    </lineage>
</organism>
<gene>
    <name evidence="2" type="ORF">CYNAS_LOCUS20797</name>
</gene>
<keyword evidence="3" id="KW-1185">Reference proteome</keyword>
<dbReference type="EMBL" id="CATQJL010000326">
    <property type="protein sequence ID" value="CAJ0608814.1"/>
    <property type="molecule type" value="Genomic_DNA"/>
</dbReference>
<feature type="domain" description="Aldehyde oxidase/xanthine dehydrogenase second molybdopterin binding" evidence="1">
    <location>
        <begin position="40"/>
        <end position="118"/>
    </location>
</feature>